<gene>
    <name evidence="1" type="ORF">COEREDRAFT_88615</name>
</gene>
<evidence type="ECO:0000313" key="1">
    <source>
        <dbReference type="EMBL" id="PIA14518.1"/>
    </source>
</evidence>
<dbReference type="EMBL" id="KZ303516">
    <property type="protein sequence ID" value="PIA14518.1"/>
    <property type="molecule type" value="Genomic_DNA"/>
</dbReference>
<name>A0A2G5B691_COERN</name>
<organism evidence="1 2">
    <name type="scientific">Coemansia reversa (strain ATCC 12441 / NRRL 1564)</name>
    <dbReference type="NCBI Taxonomy" id="763665"/>
    <lineage>
        <taxon>Eukaryota</taxon>
        <taxon>Fungi</taxon>
        <taxon>Fungi incertae sedis</taxon>
        <taxon>Zoopagomycota</taxon>
        <taxon>Kickxellomycotina</taxon>
        <taxon>Kickxellomycetes</taxon>
        <taxon>Kickxellales</taxon>
        <taxon>Kickxellaceae</taxon>
        <taxon>Coemansia</taxon>
    </lineage>
</organism>
<keyword evidence="2" id="KW-1185">Reference proteome</keyword>
<dbReference type="Proteomes" id="UP000242474">
    <property type="component" value="Unassembled WGS sequence"/>
</dbReference>
<proteinExistence type="predicted"/>
<accession>A0A2G5B691</accession>
<reference evidence="1 2" key="1">
    <citation type="journal article" date="2015" name="Genome Biol. Evol.">
        <title>Phylogenomic analyses indicate that early fungi evolved digesting cell walls of algal ancestors of land plants.</title>
        <authorList>
            <person name="Chang Y."/>
            <person name="Wang S."/>
            <person name="Sekimoto S."/>
            <person name="Aerts A.L."/>
            <person name="Choi C."/>
            <person name="Clum A."/>
            <person name="LaButti K.M."/>
            <person name="Lindquist E.A."/>
            <person name="Yee Ngan C."/>
            <person name="Ohm R.A."/>
            <person name="Salamov A.A."/>
            <person name="Grigoriev I.V."/>
            <person name="Spatafora J.W."/>
            <person name="Berbee M.L."/>
        </authorList>
    </citation>
    <scope>NUCLEOTIDE SEQUENCE [LARGE SCALE GENOMIC DNA]</scope>
    <source>
        <strain evidence="1 2">NRRL 1564</strain>
    </source>
</reference>
<evidence type="ECO:0000313" key="2">
    <source>
        <dbReference type="Proteomes" id="UP000242474"/>
    </source>
</evidence>
<protein>
    <submittedName>
        <fullName evidence="1">Uncharacterized protein</fullName>
    </submittedName>
</protein>
<dbReference type="AlphaFoldDB" id="A0A2G5B691"/>
<sequence>MGNISGGFLGTVGNTEGQRNLQELDNVGWLGANNTPDFENNLFLLYVFPYRGTQHQAMRLFRDRTKLDKKQLLSCLSNLFGPDLKSICVANLLEDIIKPHRNNECNFKDFILENFEKIAYKNLDDVDYLLNHIERFSEQLGSFMVVKLEQPEIVYVYYNNV</sequence>